<dbReference type="InParanoid" id="A0A0C3GVA3"/>
<keyword evidence="3" id="KW-1185">Reference proteome</keyword>
<sequence length="159" mass="17595">MWNHSVLPPYAPATYVCTSIQRARVSTVPAGRHNATAMGQLDSVAALVVEPLSRRGPPLPPFLLSGLLLVLMQDGRTCTHWRNIFRASQLPELTPSPGSGEPAMDGTEEQRDTFDPERRTTRPVPTVLPRSTHYETTGGDDIWVNSLLSGDNYLLAFWR</sequence>
<dbReference type="AlphaFoldDB" id="A0A0C3GVA3"/>
<accession>A0A0C3GVA3</accession>
<protein>
    <submittedName>
        <fullName evidence="2">Uncharacterized protein</fullName>
    </submittedName>
</protein>
<evidence type="ECO:0000256" key="1">
    <source>
        <dbReference type="SAM" id="MobiDB-lite"/>
    </source>
</evidence>
<dbReference type="EMBL" id="KN832887">
    <property type="protein sequence ID" value="KIM95174.1"/>
    <property type="molecule type" value="Genomic_DNA"/>
</dbReference>
<reference evidence="2 3" key="1">
    <citation type="submission" date="2014-04" db="EMBL/GenBank/DDBJ databases">
        <authorList>
            <consortium name="DOE Joint Genome Institute"/>
            <person name="Kuo A."/>
            <person name="Martino E."/>
            <person name="Perotto S."/>
            <person name="Kohler A."/>
            <person name="Nagy L.G."/>
            <person name="Floudas D."/>
            <person name="Copeland A."/>
            <person name="Barry K.W."/>
            <person name="Cichocki N."/>
            <person name="Veneault-Fourrey C."/>
            <person name="LaButti K."/>
            <person name="Lindquist E.A."/>
            <person name="Lipzen A."/>
            <person name="Lundell T."/>
            <person name="Morin E."/>
            <person name="Murat C."/>
            <person name="Sun H."/>
            <person name="Tunlid A."/>
            <person name="Henrissat B."/>
            <person name="Grigoriev I.V."/>
            <person name="Hibbett D.S."/>
            <person name="Martin F."/>
            <person name="Nordberg H.P."/>
            <person name="Cantor M.N."/>
            <person name="Hua S.X."/>
        </authorList>
    </citation>
    <scope>NUCLEOTIDE SEQUENCE [LARGE SCALE GENOMIC DNA]</scope>
    <source>
        <strain evidence="2 3">Zn</strain>
    </source>
</reference>
<organism evidence="2 3">
    <name type="scientific">Oidiodendron maius (strain Zn)</name>
    <dbReference type="NCBI Taxonomy" id="913774"/>
    <lineage>
        <taxon>Eukaryota</taxon>
        <taxon>Fungi</taxon>
        <taxon>Dikarya</taxon>
        <taxon>Ascomycota</taxon>
        <taxon>Pezizomycotina</taxon>
        <taxon>Leotiomycetes</taxon>
        <taxon>Leotiomycetes incertae sedis</taxon>
        <taxon>Myxotrichaceae</taxon>
        <taxon>Oidiodendron</taxon>
    </lineage>
</organism>
<name>A0A0C3GVA3_OIDMZ</name>
<reference evidence="3" key="2">
    <citation type="submission" date="2015-01" db="EMBL/GenBank/DDBJ databases">
        <title>Evolutionary Origins and Diversification of the Mycorrhizal Mutualists.</title>
        <authorList>
            <consortium name="DOE Joint Genome Institute"/>
            <consortium name="Mycorrhizal Genomics Consortium"/>
            <person name="Kohler A."/>
            <person name="Kuo A."/>
            <person name="Nagy L.G."/>
            <person name="Floudas D."/>
            <person name="Copeland A."/>
            <person name="Barry K.W."/>
            <person name="Cichocki N."/>
            <person name="Veneault-Fourrey C."/>
            <person name="LaButti K."/>
            <person name="Lindquist E.A."/>
            <person name="Lipzen A."/>
            <person name="Lundell T."/>
            <person name="Morin E."/>
            <person name="Murat C."/>
            <person name="Riley R."/>
            <person name="Ohm R."/>
            <person name="Sun H."/>
            <person name="Tunlid A."/>
            <person name="Henrissat B."/>
            <person name="Grigoriev I.V."/>
            <person name="Hibbett D.S."/>
            <person name="Martin F."/>
        </authorList>
    </citation>
    <scope>NUCLEOTIDE SEQUENCE [LARGE SCALE GENOMIC DNA]</scope>
    <source>
        <strain evidence="3">Zn</strain>
    </source>
</reference>
<evidence type="ECO:0000313" key="3">
    <source>
        <dbReference type="Proteomes" id="UP000054321"/>
    </source>
</evidence>
<dbReference type="HOGENOM" id="CLU_1661303_0_0_1"/>
<evidence type="ECO:0000313" key="2">
    <source>
        <dbReference type="EMBL" id="KIM95174.1"/>
    </source>
</evidence>
<gene>
    <name evidence="2" type="ORF">OIDMADRAFT_59658</name>
</gene>
<feature type="region of interest" description="Disordered" evidence="1">
    <location>
        <begin position="90"/>
        <end position="135"/>
    </location>
</feature>
<dbReference type="Proteomes" id="UP000054321">
    <property type="component" value="Unassembled WGS sequence"/>
</dbReference>
<proteinExistence type="predicted"/>
<feature type="compositionally biased region" description="Basic and acidic residues" evidence="1">
    <location>
        <begin position="108"/>
        <end position="120"/>
    </location>
</feature>